<dbReference type="InterPro" id="IPR036864">
    <property type="entry name" value="Zn2-C6_fun-type_DNA-bd_sf"/>
</dbReference>
<gene>
    <name evidence="3" type="ORF">DASC09_039340</name>
</gene>
<dbReference type="PANTHER" id="PTHR47657:SF7">
    <property type="entry name" value="STEROL REGULATORY ELEMENT-BINDING PROTEIN ECM22"/>
    <property type="match status" value="1"/>
</dbReference>
<feature type="domain" description="Zn(2)-C6 fungal-type" evidence="2">
    <location>
        <begin position="52"/>
        <end position="95"/>
    </location>
</feature>
<dbReference type="AlphaFoldDB" id="A0AAV5QPD1"/>
<proteinExistence type="predicted"/>
<evidence type="ECO:0000256" key="1">
    <source>
        <dbReference type="SAM" id="MobiDB-lite"/>
    </source>
</evidence>
<keyword evidence="4" id="KW-1185">Reference proteome</keyword>
<dbReference type="PANTHER" id="PTHR47657">
    <property type="entry name" value="STEROL REGULATORY ELEMENT-BINDING PROTEIN ECM22"/>
    <property type="match status" value="1"/>
</dbReference>
<name>A0AAV5QPD1_9ASCO</name>
<dbReference type="Gene3D" id="4.10.240.10">
    <property type="entry name" value="Zn(2)-C6 fungal-type DNA-binding domain"/>
    <property type="match status" value="1"/>
</dbReference>
<dbReference type="EMBL" id="BTFZ01000011">
    <property type="protein sequence ID" value="GMM36609.1"/>
    <property type="molecule type" value="Genomic_DNA"/>
</dbReference>
<dbReference type="Pfam" id="PF00172">
    <property type="entry name" value="Zn_clus"/>
    <property type="match status" value="1"/>
</dbReference>
<dbReference type="CDD" id="cd00067">
    <property type="entry name" value="GAL4"/>
    <property type="match status" value="1"/>
</dbReference>
<evidence type="ECO:0000313" key="4">
    <source>
        <dbReference type="Proteomes" id="UP001360560"/>
    </source>
</evidence>
<protein>
    <recommendedName>
        <fullName evidence="2">Zn(2)-C6 fungal-type domain-containing protein</fullName>
    </recommendedName>
</protein>
<sequence length="941" mass="106948">MKKWTLCGATSVGRGLNCTYITSRYSVMPTGSGVPSDQILPVRKKKKSFIASKLGCDNCKKLSRRKCDEALPECAGCVKKGIRCSYLDAPQEFLDRISRAHAIIADHKLQSQRETVPDANFGKFRITKAAPKPIKKSKKVTINKPNNNVADVSGPKKPTNGGKSTGFINFQVVSKKKLTPTMPEIPTEVLMEPEKDKGENPLCSAESGRFPFTLYKHTVHPDHEKAYERSEKIFFEIFSDSAEIHRKRYKLFFICLGDQIRNAEHSLILFSSLICFSGCMFQRRDALYPNQKSPYACITNLVNRNYSITAIYINKQFSIVSEICQRPDISMEDLKRLSPLAYTVSMSAMIQFGSVSFYRSLNYRVGMNYFVHYHETVNTFRLLTRKFETSIGDLCVGFAFFKALAYDDMKEIFIPSYDTAFLAELFDDLMHFKKFIAHDPYMMSQLDELVRFYDLLMNEVFPLRNHKYVIKYPADVITKAQNFWYKIVPGEMSLLNNNRNLNIVQKIFYVYWVTFCVALDSCINHAGYVCGVGFSGYSKVTEPFQHAIFKELDNDKSVTGTELRGHVNYLVRIISFFSARSKIYHENLHFRNPFPEFLKDGYNRFRCRALPFIKEEFISNFKYNYIRRENFPSVSYNSNMYAGQNDPVCPPLFDHYQIQFKETNHPLNTRISSIIHCETPSYECPIAFQNYNISRNGLLLGDYNPYSSTFNKVDTDNPKDEPSEYISGYLNTYFTELLKDRGLILSVTVLDQPPVGSFFETVMNNLNYGIIPNEYESNTVNVAVLKNTAHDAIVSVNDANIYDINTAIMVPFTGADMASYDSPNITNSRCVGPPTYIDGISDHNLNTAIQPNCPAPPAPQVPPPPVSVPGGVVQANSISHTGVTHEFHYANQNQYGIALHSTPGNRINIPDVNVNLMFNPRNGNDDNNNNNNNNGAIPNNW</sequence>
<dbReference type="SUPFAM" id="SSF57701">
    <property type="entry name" value="Zn2/Cys6 DNA-binding domain"/>
    <property type="match status" value="1"/>
</dbReference>
<comment type="caution">
    <text evidence="3">The sequence shown here is derived from an EMBL/GenBank/DDBJ whole genome shotgun (WGS) entry which is preliminary data.</text>
</comment>
<dbReference type="Proteomes" id="UP001360560">
    <property type="component" value="Unassembled WGS sequence"/>
</dbReference>
<evidence type="ECO:0000259" key="2">
    <source>
        <dbReference type="SMART" id="SM00066"/>
    </source>
</evidence>
<dbReference type="InterPro" id="IPR052400">
    <property type="entry name" value="Zn2-C6_fungal_TF"/>
</dbReference>
<accession>A0AAV5QPD1</accession>
<dbReference type="SMART" id="SM00066">
    <property type="entry name" value="GAL4"/>
    <property type="match status" value="1"/>
</dbReference>
<evidence type="ECO:0000313" key="3">
    <source>
        <dbReference type="EMBL" id="GMM36609.1"/>
    </source>
</evidence>
<dbReference type="InterPro" id="IPR001138">
    <property type="entry name" value="Zn2Cys6_DnaBD"/>
</dbReference>
<dbReference type="GeneID" id="90074584"/>
<dbReference type="RefSeq" id="XP_064853605.1">
    <property type="nucleotide sequence ID" value="XM_064997533.1"/>
</dbReference>
<dbReference type="GO" id="GO:0000981">
    <property type="term" value="F:DNA-binding transcription factor activity, RNA polymerase II-specific"/>
    <property type="evidence" value="ECO:0007669"/>
    <property type="project" value="InterPro"/>
</dbReference>
<organism evidence="3 4">
    <name type="scientific">Saccharomycopsis crataegensis</name>
    <dbReference type="NCBI Taxonomy" id="43959"/>
    <lineage>
        <taxon>Eukaryota</taxon>
        <taxon>Fungi</taxon>
        <taxon>Dikarya</taxon>
        <taxon>Ascomycota</taxon>
        <taxon>Saccharomycotina</taxon>
        <taxon>Saccharomycetes</taxon>
        <taxon>Saccharomycopsidaceae</taxon>
        <taxon>Saccharomycopsis</taxon>
    </lineage>
</organism>
<reference evidence="3 4" key="1">
    <citation type="journal article" date="2023" name="Elife">
        <title>Identification of key yeast species and microbe-microbe interactions impacting larval growth of Drosophila in the wild.</title>
        <authorList>
            <person name="Mure A."/>
            <person name="Sugiura Y."/>
            <person name="Maeda R."/>
            <person name="Honda K."/>
            <person name="Sakurai N."/>
            <person name="Takahashi Y."/>
            <person name="Watada M."/>
            <person name="Katoh T."/>
            <person name="Gotoh A."/>
            <person name="Gotoh Y."/>
            <person name="Taniguchi I."/>
            <person name="Nakamura K."/>
            <person name="Hayashi T."/>
            <person name="Katayama T."/>
            <person name="Uemura T."/>
            <person name="Hattori Y."/>
        </authorList>
    </citation>
    <scope>NUCLEOTIDE SEQUENCE [LARGE SCALE GENOMIC DNA]</scope>
    <source>
        <strain evidence="3 4">SC-9</strain>
    </source>
</reference>
<feature type="region of interest" description="Disordered" evidence="1">
    <location>
        <begin position="921"/>
        <end position="941"/>
    </location>
</feature>
<dbReference type="GO" id="GO:0008270">
    <property type="term" value="F:zinc ion binding"/>
    <property type="evidence" value="ECO:0007669"/>
    <property type="project" value="InterPro"/>
</dbReference>